<dbReference type="PANTHER" id="PTHR36402:SF1">
    <property type="entry name" value="EXPRESSED PROTEIN"/>
    <property type="match status" value="1"/>
</dbReference>
<accession>A0A5K1DPB0</accession>
<evidence type="ECO:0000313" key="1">
    <source>
        <dbReference type="EMBL" id="VVW41231.1"/>
    </source>
</evidence>
<sequence length="56" mass="6725">MKERAEKLELWRSREQQRGEKKREKMELLRLQSSVWVGQSELDKKILEAIVDTTPL</sequence>
<dbReference type="PANTHER" id="PTHR36402">
    <property type="entry name" value="EXPRESSED PROTEIN"/>
    <property type="match status" value="1"/>
</dbReference>
<dbReference type="EMBL" id="LR721783">
    <property type="protein sequence ID" value="VVW41231.1"/>
    <property type="molecule type" value="Genomic_DNA"/>
</dbReference>
<reference evidence="1" key="1">
    <citation type="submission" date="2019-09" db="EMBL/GenBank/DDBJ databases">
        <authorList>
            <person name="Zhang L."/>
        </authorList>
    </citation>
    <scope>NUCLEOTIDE SEQUENCE</scope>
</reference>
<protein>
    <submittedName>
        <fullName evidence="1">Uncharacterized protein</fullName>
    </submittedName>
</protein>
<dbReference type="AlphaFoldDB" id="A0A5K1DPB0"/>
<organism evidence="1">
    <name type="scientific">Nymphaea colorata</name>
    <name type="common">pocket water lily</name>
    <dbReference type="NCBI Taxonomy" id="210225"/>
    <lineage>
        <taxon>Eukaryota</taxon>
        <taxon>Viridiplantae</taxon>
        <taxon>Streptophyta</taxon>
        <taxon>Embryophyta</taxon>
        <taxon>Tracheophyta</taxon>
        <taxon>Spermatophyta</taxon>
        <taxon>Magnoliopsida</taxon>
        <taxon>Nymphaeales</taxon>
        <taxon>Nymphaeaceae</taxon>
        <taxon>Nymphaea</taxon>
    </lineage>
</organism>
<proteinExistence type="predicted"/>
<name>A0A5K1DPB0_9MAGN</name>
<gene>
    <name evidence="1" type="ORF">NYM_LOCUS19790</name>
</gene>